<evidence type="ECO:0000256" key="1">
    <source>
        <dbReference type="SAM" id="MobiDB-lite"/>
    </source>
</evidence>
<organism evidence="3 4">
    <name type="scientific">Trichogramma kaykai</name>
    <dbReference type="NCBI Taxonomy" id="54128"/>
    <lineage>
        <taxon>Eukaryota</taxon>
        <taxon>Metazoa</taxon>
        <taxon>Ecdysozoa</taxon>
        <taxon>Arthropoda</taxon>
        <taxon>Hexapoda</taxon>
        <taxon>Insecta</taxon>
        <taxon>Pterygota</taxon>
        <taxon>Neoptera</taxon>
        <taxon>Endopterygota</taxon>
        <taxon>Hymenoptera</taxon>
        <taxon>Apocrita</taxon>
        <taxon>Proctotrupomorpha</taxon>
        <taxon>Chalcidoidea</taxon>
        <taxon>Trichogrammatidae</taxon>
        <taxon>Trichogramma</taxon>
    </lineage>
</organism>
<dbReference type="EMBL" id="JBJJXI010000092">
    <property type="protein sequence ID" value="KAL3394176.1"/>
    <property type="molecule type" value="Genomic_DNA"/>
</dbReference>
<proteinExistence type="predicted"/>
<gene>
    <name evidence="3" type="ORF">TKK_011222</name>
</gene>
<protein>
    <submittedName>
        <fullName evidence="3">Uncharacterized protein</fullName>
    </submittedName>
</protein>
<accession>A0ABD2WMJ4</accession>
<keyword evidence="4" id="KW-1185">Reference proteome</keyword>
<feature type="compositionally biased region" description="Low complexity" evidence="1">
    <location>
        <begin position="331"/>
        <end position="347"/>
    </location>
</feature>
<evidence type="ECO:0000256" key="2">
    <source>
        <dbReference type="SAM" id="SignalP"/>
    </source>
</evidence>
<keyword evidence="2" id="KW-0732">Signal</keyword>
<sequence length="347" mass="38733">MKCATTLPFLLFVLSGQLLIDLSEAHSYSLINPFQRNPYRHPRSCCRHSNCGCGKLATHKQYYVPVPQPAPCRVVKSLKPQQFTEVVYIDDKSTCCNQNPADCSTCQVQPCPCATKSCRQTGKICAGKCNPTACDVCQPEPTICSNQGLSTCGCECHQGNRMVRRSVDYVKDEEQDAIPDPKRLYVVYDPESSKTEEMPSEKFVQKRSEEAPVQFFEERAEQPRPVYQHQQLQNSQSPLKVRRILQVVQPGDSEYEEVVEAYEESSDADSSQVTEIKPAAYKLVLRNANGDDILVDADSAIVEDEPEQKEVQDMTMATPSMVRVQKVEVPATSTAATTSEETTTRTA</sequence>
<dbReference type="Proteomes" id="UP001627154">
    <property type="component" value="Unassembled WGS sequence"/>
</dbReference>
<feature type="signal peptide" evidence="2">
    <location>
        <begin position="1"/>
        <end position="25"/>
    </location>
</feature>
<comment type="caution">
    <text evidence="3">The sequence shown here is derived from an EMBL/GenBank/DDBJ whole genome shotgun (WGS) entry which is preliminary data.</text>
</comment>
<feature type="region of interest" description="Disordered" evidence="1">
    <location>
        <begin position="327"/>
        <end position="347"/>
    </location>
</feature>
<dbReference type="AlphaFoldDB" id="A0ABD2WMJ4"/>
<reference evidence="3 4" key="1">
    <citation type="journal article" date="2024" name="bioRxiv">
        <title>A reference genome for Trichogramma kaykai: A tiny desert-dwelling parasitoid wasp with competing sex-ratio distorters.</title>
        <authorList>
            <person name="Culotta J."/>
            <person name="Lindsey A.R."/>
        </authorList>
    </citation>
    <scope>NUCLEOTIDE SEQUENCE [LARGE SCALE GENOMIC DNA]</scope>
    <source>
        <strain evidence="3 4">KSX58</strain>
    </source>
</reference>
<feature type="chain" id="PRO_5044867623" evidence="2">
    <location>
        <begin position="26"/>
        <end position="347"/>
    </location>
</feature>
<name>A0ABD2WMJ4_9HYME</name>
<evidence type="ECO:0000313" key="4">
    <source>
        <dbReference type="Proteomes" id="UP001627154"/>
    </source>
</evidence>
<evidence type="ECO:0000313" key="3">
    <source>
        <dbReference type="EMBL" id="KAL3394176.1"/>
    </source>
</evidence>